<keyword evidence="2" id="KW-0378">Hydrolase</keyword>
<dbReference type="PANTHER" id="PTHR48081:SF8">
    <property type="entry name" value="ALPHA_BETA HYDROLASE FOLD-3 DOMAIN-CONTAINING PROTEIN-RELATED"/>
    <property type="match status" value="1"/>
</dbReference>
<dbReference type="RefSeq" id="WP_218133433.1">
    <property type="nucleotide sequence ID" value="NZ_FNMZ01000005.1"/>
</dbReference>
<evidence type="ECO:0000259" key="4">
    <source>
        <dbReference type="Pfam" id="PF07859"/>
    </source>
</evidence>
<dbReference type="PANTHER" id="PTHR48081">
    <property type="entry name" value="AB HYDROLASE SUPERFAMILY PROTEIN C4A8.06C"/>
    <property type="match status" value="1"/>
</dbReference>
<dbReference type="EMBL" id="FNMZ01000005">
    <property type="protein sequence ID" value="SDX41820.1"/>
    <property type="molecule type" value="Genomic_DNA"/>
</dbReference>
<keyword evidence="6" id="KW-1185">Reference proteome</keyword>
<feature type="active site" evidence="3">
    <location>
        <position position="152"/>
    </location>
</feature>
<dbReference type="InterPro" id="IPR029058">
    <property type="entry name" value="AB_hydrolase_fold"/>
</dbReference>
<dbReference type="GO" id="GO:0016787">
    <property type="term" value="F:hydrolase activity"/>
    <property type="evidence" value="ECO:0007669"/>
    <property type="project" value="UniProtKB-KW"/>
</dbReference>
<dbReference type="InterPro" id="IPR013094">
    <property type="entry name" value="AB_hydrolase_3"/>
</dbReference>
<evidence type="ECO:0000256" key="1">
    <source>
        <dbReference type="ARBA" id="ARBA00010515"/>
    </source>
</evidence>
<dbReference type="InterPro" id="IPR050300">
    <property type="entry name" value="GDXG_lipolytic_enzyme"/>
</dbReference>
<protein>
    <submittedName>
        <fullName evidence="5">Acetyl esterase</fullName>
    </submittedName>
</protein>
<proteinExistence type="inferred from homology"/>
<dbReference type="InterPro" id="IPR033140">
    <property type="entry name" value="Lipase_GDXG_put_SER_AS"/>
</dbReference>
<name>A0A1H3BIN3_9RHOB</name>
<dbReference type="SUPFAM" id="SSF53474">
    <property type="entry name" value="alpha/beta-Hydrolases"/>
    <property type="match status" value="1"/>
</dbReference>
<comment type="similarity">
    <text evidence="1">Belongs to the 'GDXG' lipolytic enzyme family.</text>
</comment>
<evidence type="ECO:0000313" key="5">
    <source>
        <dbReference type="EMBL" id="SDX41820.1"/>
    </source>
</evidence>
<dbReference type="Proteomes" id="UP000199118">
    <property type="component" value="Unassembled WGS sequence"/>
</dbReference>
<gene>
    <name evidence="5" type="ORF">SAMN05444336_10544</name>
</gene>
<dbReference type="PROSITE" id="PS01174">
    <property type="entry name" value="LIPASE_GDXG_SER"/>
    <property type="match status" value="1"/>
</dbReference>
<reference evidence="5 6" key="1">
    <citation type="submission" date="2016-10" db="EMBL/GenBank/DDBJ databases">
        <authorList>
            <person name="de Groot N.N."/>
        </authorList>
    </citation>
    <scope>NUCLEOTIDE SEQUENCE [LARGE SCALE GENOMIC DNA]</scope>
    <source>
        <strain evidence="5 6">DSM 17890</strain>
    </source>
</reference>
<feature type="domain" description="Alpha/beta hydrolase fold-3" evidence="4">
    <location>
        <begin position="75"/>
        <end position="276"/>
    </location>
</feature>
<dbReference type="Gene3D" id="3.40.50.1820">
    <property type="entry name" value="alpha/beta hydrolase"/>
    <property type="match status" value="1"/>
</dbReference>
<dbReference type="Pfam" id="PF07859">
    <property type="entry name" value="Abhydrolase_3"/>
    <property type="match status" value="1"/>
</dbReference>
<dbReference type="AlphaFoldDB" id="A0A1H3BIN3"/>
<evidence type="ECO:0000256" key="2">
    <source>
        <dbReference type="ARBA" id="ARBA00022801"/>
    </source>
</evidence>
<evidence type="ECO:0000256" key="3">
    <source>
        <dbReference type="PROSITE-ProRule" id="PRU10038"/>
    </source>
</evidence>
<dbReference type="STRING" id="356660.SAMN05444336_10544"/>
<accession>A0A1H3BIN3</accession>
<organism evidence="5 6">
    <name type="scientific">Albimonas donghaensis</name>
    <dbReference type="NCBI Taxonomy" id="356660"/>
    <lineage>
        <taxon>Bacteria</taxon>
        <taxon>Pseudomonadati</taxon>
        <taxon>Pseudomonadota</taxon>
        <taxon>Alphaproteobacteria</taxon>
        <taxon>Rhodobacterales</taxon>
        <taxon>Paracoccaceae</taxon>
        <taxon>Albimonas</taxon>
    </lineage>
</organism>
<sequence>MPLDPFVTVMLERTRDLPAISDGSPDDARALIAAGREGIGTGPEMAETRDFALPTRSGSIPARLHVPKGEVKGLLVYLHGGGWVIGNIDDFDTLGRALAARSGCAVLLPDYRLAPESPFPGPVEDCEDAVLWALEAAGEEFGGAPVAVAGDSAGGNLATVVARRLLGQGPIVFQGLVYPVTDYDFSRPSYAAHAEGFPLLGRDMPWFFDHYLQGADPKQPDVSPLHADLTGLPPALVITAGYDVLLDEGLAYADALEAAGVPVTRRHAPGMIHGFIRIHNLCEAARLEVEALADATREACEAARAPA</sequence>
<evidence type="ECO:0000313" key="6">
    <source>
        <dbReference type="Proteomes" id="UP000199118"/>
    </source>
</evidence>